<dbReference type="Pfam" id="PF14111">
    <property type="entry name" value="DUF4283"/>
    <property type="match status" value="1"/>
</dbReference>
<dbReference type="Gene3D" id="3.60.10.10">
    <property type="entry name" value="Endonuclease/exonuclease/phosphatase"/>
    <property type="match status" value="1"/>
</dbReference>
<proteinExistence type="predicted"/>
<keyword evidence="1" id="KW-0472">Membrane</keyword>
<dbReference type="PANTHER" id="PTHR33116">
    <property type="entry name" value="REVERSE TRANSCRIPTASE ZINC-BINDING DOMAIN-CONTAINING PROTEIN-RELATED-RELATED"/>
    <property type="match status" value="1"/>
</dbReference>
<dbReference type="Pfam" id="PF13966">
    <property type="entry name" value="zf-RVT"/>
    <property type="match status" value="1"/>
</dbReference>
<keyword evidence="1" id="KW-0812">Transmembrane</keyword>
<accession>A0A6A2Z0T7</accession>
<reference evidence="3" key="1">
    <citation type="submission" date="2019-09" db="EMBL/GenBank/DDBJ databases">
        <title>Draft genome information of white flower Hibiscus syriacus.</title>
        <authorList>
            <person name="Kim Y.-M."/>
        </authorList>
    </citation>
    <scope>NUCLEOTIDE SEQUENCE [LARGE SCALE GENOMIC DNA]</scope>
    <source>
        <strain evidence="3">YM2019G1</strain>
    </source>
</reference>
<dbReference type="SUPFAM" id="SSF56672">
    <property type="entry name" value="DNA/RNA polymerases"/>
    <property type="match status" value="1"/>
</dbReference>
<dbReference type="GO" id="GO:0003824">
    <property type="term" value="F:catalytic activity"/>
    <property type="evidence" value="ECO:0007669"/>
    <property type="project" value="InterPro"/>
</dbReference>
<evidence type="ECO:0000256" key="1">
    <source>
        <dbReference type="SAM" id="Phobius"/>
    </source>
</evidence>
<dbReference type="InterPro" id="IPR000477">
    <property type="entry name" value="RT_dom"/>
</dbReference>
<dbReference type="Pfam" id="PF03372">
    <property type="entry name" value="Exo_endo_phos"/>
    <property type="match status" value="1"/>
</dbReference>
<dbReference type="Pfam" id="PF00078">
    <property type="entry name" value="RVT_1"/>
    <property type="match status" value="1"/>
</dbReference>
<evidence type="ECO:0000259" key="2">
    <source>
        <dbReference type="PROSITE" id="PS50878"/>
    </source>
</evidence>
<comment type="caution">
    <text evidence="3">The sequence shown here is derived from an EMBL/GenBank/DDBJ whole genome shotgun (WGS) entry which is preliminary data.</text>
</comment>
<dbReference type="InterPro" id="IPR025558">
    <property type="entry name" value="DUF4283"/>
</dbReference>
<dbReference type="EMBL" id="VEPZ02001233">
    <property type="protein sequence ID" value="KAE8685366.1"/>
    <property type="molecule type" value="Genomic_DNA"/>
</dbReference>
<evidence type="ECO:0000313" key="4">
    <source>
        <dbReference type="Proteomes" id="UP000436088"/>
    </source>
</evidence>
<sequence length="1578" mass="179310">MEKLTYNICNEQRSKEKKRGLAFRPSRVTVQTPHPLPVRRCRQSKVPRSGRTHRTGSTRERCCSVQREVRFLQWTFSRPPAMAGLDTVAAQAAASNDAVVPMVEPFSREDEVVLFSMVHIIFTFPLFAIVGNPGSIIYNLRVHVSRFNVSGFSVRGSGLVFFSPSGYSVPSFSYSSTSSRATMDWRKLFEISKGLDLDFYPPTLRDGSPVVQPPPEVFEDGIAEWKHSLVGQFLGPPPNFISMQRIVEAMWKNASNGSPVRISKAGNNLFLFSFSSNAARDWVLEHGPWHIYNKPLILRNWEPNLKKLSFDLTKIPVWVHLFNVPLELYSRAGLSHIASAIGVPLSMDSVTAEKTRSCKMFGHTEKGCKVHKQTAQQPTQVWKRKETIPNANDSEPLIGGTEMLQGNLTSVSNNSKELISTEVSTDSSNNIIPTDQIISAVKEDVILPDLTVPSVEVTEPTLLSRERGKTSSTSVLAGSKNRFEILSVIEDSSPVLNERLNSPLKQHGVLKRARLMNVDVICLLETRVKTSNASFILNSKFEHWNYCTNHNFAENGRILILWKKGIDFSIIHMSDQCITIKGHYLSNPLIITAIYGRNEGVLRRQLWQHLHEVNSQHGNFPWILGGDFNVILNSTESSNSALLGPFITPDMKEFQDALFDLELLDHPYFGPTFTWSNKQHESYLAKKLDRILVNPIWFTAFPKSHVEFLAPGISDHCLVIAWLSKEGNPMQQLFFKLKRLKISLKALNQQHYSNISDRVNQKKLELEDQQIKSLNLADSFQKESQLQNELHLLQEAENMFLRQKAKVQWINHGDKCTKFFHSAVATKTKRDTIRVLIDDQGRRLETYEDMATEVLRFFTNLIGTNFEVKSCDPNTLKDLILNSLPLESSNDLVKEVTRDEIKDAFFSQGNDKAPGPDGYTPYFFKKTWPIIGDDVVAAVTHFFRDPYTQPYAFNATCITLVPKIPNPSQVKDFRPISCCSVVYKAVSKILVNRLTPLLPGIISFNQTTFVKGRNIVDNTLLAQELVKGYGRKTLSPRCSMKIDLHKAFDSLHWDFISTVLIAIGLPANYIKWVEACFTTARYSISFNGSLIGFFKGARGLRQGDPISPLLFVLSMNILSSILNKAATRGIFGFHPKCKKIGLTHLTFADDLLIFCRGNAESVVGVISVLDHFYEISGLKLNAHKCEFFTAGISPMKIGEIKQITGFNHGCLPVRYLGVPLVSRKLSEKDCIALIDNIRDRLHKWSRRHLSYAGRLELIKTVLHSITNFWCRQLILPQSVLNRIEQLCSRFFWKGSDIAAKGARVKWDKLCLPKSEGGLGLKDIKSWNKTCILHLIKKILAVDGSLWIAWIKTYVIKNSDFWTMEARINTSWSFRKLLSMRNHAAPIFASGTHSIKDIWHHIRNKDDKVTWHKLFWFPLHIPKYSIITWMAFLDRLPTKNRLIRMGLNIDGICVLCSEEMETRDHLFLHCSVANSVWNSVLHLNGICRGTCSWDAHISWACASWKGKSLLTTIMKLAWTTFTYIIWEERNKRIYQGRSRNVNALLLAIKDSVAIQLKGREINRNDYVNNTLCNQWGIEH</sequence>
<dbReference type="SUPFAM" id="SSF56219">
    <property type="entry name" value="DNase I-like"/>
    <property type="match status" value="1"/>
</dbReference>
<dbReference type="InterPro" id="IPR043502">
    <property type="entry name" value="DNA/RNA_pol_sf"/>
</dbReference>
<dbReference type="Proteomes" id="UP000436088">
    <property type="component" value="Unassembled WGS sequence"/>
</dbReference>
<dbReference type="PANTHER" id="PTHR33116:SF78">
    <property type="entry name" value="OS12G0587133 PROTEIN"/>
    <property type="match status" value="1"/>
</dbReference>
<dbReference type="PROSITE" id="PS50878">
    <property type="entry name" value="RT_POL"/>
    <property type="match status" value="1"/>
</dbReference>
<evidence type="ECO:0000313" key="3">
    <source>
        <dbReference type="EMBL" id="KAE8685366.1"/>
    </source>
</evidence>
<feature type="domain" description="Reverse transcriptase" evidence="2">
    <location>
        <begin position="942"/>
        <end position="1220"/>
    </location>
</feature>
<dbReference type="CDD" id="cd01650">
    <property type="entry name" value="RT_nLTR_like"/>
    <property type="match status" value="1"/>
</dbReference>
<name>A0A6A2Z0T7_HIBSY</name>
<feature type="transmembrane region" description="Helical" evidence="1">
    <location>
        <begin position="112"/>
        <end position="131"/>
    </location>
</feature>
<organism evidence="3 4">
    <name type="scientific">Hibiscus syriacus</name>
    <name type="common">Rose of Sharon</name>
    <dbReference type="NCBI Taxonomy" id="106335"/>
    <lineage>
        <taxon>Eukaryota</taxon>
        <taxon>Viridiplantae</taxon>
        <taxon>Streptophyta</taxon>
        <taxon>Embryophyta</taxon>
        <taxon>Tracheophyta</taxon>
        <taxon>Spermatophyta</taxon>
        <taxon>Magnoliopsida</taxon>
        <taxon>eudicotyledons</taxon>
        <taxon>Gunneridae</taxon>
        <taxon>Pentapetalae</taxon>
        <taxon>rosids</taxon>
        <taxon>malvids</taxon>
        <taxon>Malvales</taxon>
        <taxon>Malvaceae</taxon>
        <taxon>Malvoideae</taxon>
        <taxon>Hibiscus</taxon>
    </lineage>
</organism>
<keyword evidence="1" id="KW-1133">Transmembrane helix</keyword>
<dbReference type="InterPro" id="IPR036691">
    <property type="entry name" value="Endo/exonu/phosph_ase_sf"/>
</dbReference>
<gene>
    <name evidence="3" type="ORF">F3Y22_tig00111099pilonHSYRG00255</name>
</gene>
<dbReference type="InterPro" id="IPR026960">
    <property type="entry name" value="RVT-Znf"/>
</dbReference>
<protein>
    <recommendedName>
        <fullName evidence="2">Reverse transcriptase domain-containing protein</fullName>
    </recommendedName>
</protein>
<keyword evidence="4" id="KW-1185">Reference proteome</keyword>
<dbReference type="InterPro" id="IPR005135">
    <property type="entry name" value="Endo/exonuclease/phosphatase"/>
</dbReference>